<dbReference type="PANTHER" id="PTHR42932">
    <property type="entry name" value="GENERAL STRESS PROTEIN 20U"/>
    <property type="match status" value="1"/>
</dbReference>
<dbReference type="Gene3D" id="1.20.1260.10">
    <property type="match status" value="1"/>
</dbReference>
<dbReference type="GO" id="GO:0008199">
    <property type="term" value="F:ferric iron binding"/>
    <property type="evidence" value="ECO:0007669"/>
    <property type="project" value="InterPro"/>
</dbReference>
<dbReference type="PANTHER" id="PTHR42932:SF3">
    <property type="entry name" value="DNA PROTECTION DURING STARVATION PROTEIN"/>
    <property type="match status" value="1"/>
</dbReference>
<proteinExistence type="inferred from homology"/>
<dbReference type="Proteomes" id="UP000296034">
    <property type="component" value="Unassembled WGS sequence"/>
</dbReference>
<gene>
    <name evidence="4" type="ORF">CRV11_01260</name>
</gene>
<dbReference type="PRINTS" id="PR01346">
    <property type="entry name" value="HELNAPAPROT"/>
</dbReference>
<dbReference type="CDD" id="cd01043">
    <property type="entry name" value="DPS"/>
    <property type="match status" value="1"/>
</dbReference>
<dbReference type="Pfam" id="PF00210">
    <property type="entry name" value="Ferritin"/>
    <property type="match status" value="1"/>
</dbReference>
<dbReference type="InterPro" id="IPR008331">
    <property type="entry name" value="Ferritin_DPS_dom"/>
</dbReference>
<dbReference type="InterPro" id="IPR012347">
    <property type="entry name" value="Ferritin-like"/>
</dbReference>
<accession>A0A2P5SYX4</accession>
<evidence type="ECO:0000256" key="2">
    <source>
        <dbReference type="RuleBase" id="RU003875"/>
    </source>
</evidence>
<organism evidence="4 5">
    <name type="scientific">Candidatus Pantoea edessiphila</name>
    <dbReference type="NCBI Taxonomy" id="2044610"/>
    <lineage>
        <taxon>Bacteria</taxon>
        <taxon>Pseudomonadati</taxon>
        <taxon>Pseudomonadota</taxon>
        <taxon>Gammaproteobacteria</taxon>
        <taxon>Enterobacterales</taxon>
        <taxon>Erwiniaceae</taxon>
        <taxon>Pantoea</taxon>
    </lineage>
</organism>
<dbReference type="SUPFAM" id="SSF47240">
    <property type="entry name" value="Ferritin-like"/>
    <property type="match status" value="1"/>
</dbReference>
<sequence length="172" mass="19955">MKNIKHTDHDCLSSDLIYTCSHIDTNEKIHIINKLNLLLAELIDLSLMTKQAHWNIRGVNFIAIHKMLDDCYDIIIKHQDIVAERIVQLNGIALGTLQTVYNQTSLKSYPINIDNIQNHLNELIRRYNNITTNNIKEINNIQDLVTNDILISLSRDLDKCIWLIESNIEKQL</sequence>
<comment type="caution">
    <text evidence="4">The sequence shown here is derived from an EMBL/GenBank/DDBJ whole genome shotgun (WGS) entry which is preliminary data.</text>
</comment>
<evidence type="ECO:0000313" key="4">
    <source>
        <dbReference type="EMBL" id="PPI87541.1"/>
    </source>
</evidence>
<dbReference type="InterPro" id="IPR002177">
    <property type="entry name" value="DPS_DNA-bd"/>
</dbReference>
<feature type="domain" description="Ferritin/DPS" evidence="3">
    <location>
        <begin position="32"/>
        <end position="170"/>
    </location>
</feature>
<evidence type="ECO:0000256" key="1">
    <source>
        <dbReference type="ARBA" id="ARBA00009497"/>
    </source>
</evidence>
<dbReference type="InterPro" id="IPR009078">
    <property type="entry name" value="Ferritin-like_SF"/>
</dbReference>
<evidence type="ECO:0000259" key="3">
    <source>
        <dbReference type="Pfam" id="PF00210"/>
    </source>
</evidence>
<dbReference type="NCBIfam" id="NF006975">
    <property type="entry name" value="PRK09448.1"/>
    <property type="match status" value="1"/>
</dbReference>
<dbReference type="OrthoDB" id="9797687at2"/>
<protein>
    <submittedName>
        <fullName evidence="4">DNA starvation/stationary phase protection protein Dps</fullName>
    </submittedName>
</protein>
<reference evidence="4 5" key="1">
    <citation type="journal article" date="2018" name="Genome Biol. Evol.">
        <title>Cladogenesis and Genomic Streamlining in Extracellular Endosymbionts of Tropical Stink Bugs.</title>
        <authorList>
            <person name="Otero-Bravo A."/>
            <person name="Goffredi S."/>
            <person name="Sabree Z.L."/>
        </authorList>
    </citation>
    <scope>NUCLEOTIDE SEQUENCE [LARGE SCALE GENOMIC DNA]</scope>
    <source>
        <strain evidence="4 5">SoET</strain>
    </source>
</reference>
<dbReference type="AlphaFoldDB" id="A0A2P5SYX4"/>
<dbReference type="PIRSF" id="PIRSF005900">
    <property type="entry name" value="Dps"/>
    <property type="match status" value="1"/>
</dbReference>
<evidence type="ECO:0000313" key="5">
    <source>
        <dbReference type="Proteomes" id="UP000296034"/>
    </source>
</evidence>
<comment type="similarity">
    <text evidence="1 2">Belongs to the Dps family.</text>
</comment>
<dbReference type="EMBL" id="PDKS01000001">
    <property type="protein sequence ID" value="PPI87541.1"/>
    <property type="molecule type" value="Genomic_DNA"/>
</dbReference>
<dbReference type="RefSeq" id="WP_136131538.1">
    <property type="nucleotide sequence ID" value="NZ_PDKS01000001.1"/>
</dbReference>
<name>A0A2P5SYX4_9GAMM</name>